<evidence type="ECO:0000256" key="5">
    <source>
        <dbReference type="SAM" id="MobiDB-lite"/>
    </source>
</evidence>
<dbReference type="InterPro" id="IPR036864">
    <property type="entry name" value="Zn2-C6_fun-type_DNA-bd_sf"/>
</dbReference>
<proteinExistence type="predicted"/>
<dbReference type="SUPFAM" id="SSF57701">
    <property type="entry name" value="Zn2/Cys6 DNA-binding domain"/>
    <property type="match status" value="1"/>
</dbReference>
<evidence type="ECO:0000256" key="4">
    <source>
        <dbReference type="ARBA" id="ARBA00023242"/>
    </source>
</evidence>
<evidence type="ECO:0000256" key="3">
    <source>
        <dbReference type="ARBA" id="ARBA00023163"/>
    </source>
</evidence>
<comment type="caution">
    <text evidence="7">The sequence shown here is derived from an EMBL/GenBank/DDBJ whole genome shotgun (WGS) entry which is preliminary data.</text>
</comment>
<dbReference type="PROSITE" id="PS50048">
    <property type="entry name" value="ZN2_CY6_FUNGAL_2"/>
    <property type="match status" value="1"/>
</dbReference>
<feature type="region of interest" description="Disordered" evidence="5">
    <location>
        <begin position="47"/>
        <end position="82"/>
    </location>
</feature>
<evidence type="ECO:0000313" key="8">
    <source>
        <dbReference type="Proteomes" id="UP001220256"/>
    </source>
</evidence>
<evidence type="ECO:0000256" key="2">
    <source>
        <dbReference type="ARBA" id="ARBA00023125"/>
    </source>
</evidence>
<gene>
    <name evidence="7" type="ORF">N7505_009810</name>
</gene>
<keyword evidence="2" id="KW-0238">DNA-binding</keyword>
<reference evidence="7 8" key="1">
    <citation type="journal article" date="2023" name="IMA Fungus">
        <title>Comparative genomic study of the Penicillium genus elucidates a diverse pangenome and 15 lateral gene transfer events.</title>
        <authorList>
            <person name="Petersen C."/>
            <person name="Sorensen T."/>
            <person name="Nielsen M.R."/>
            <person name="Sondergaard T.E."/>
            <person name="Sorensen J.L."/>
            <person name="Fitzpatrick D.A."/>
            <person name="Frisvad J.C."/>
            <person name="Nielsen K.L."/>
        </authorList>
    </citation>
    <scope>NUCLEOTIDE SEQUENCE [LARGE SCALE GENOMIC DNA]</scope>
    <source>
        <strain evidence="7 8">IBT 3361</strain>
    </source>
</reference>
<dbReference type="InterPro" id="IPR001138">
    <property type="entry name" value="Zn2Cys6_DnaBD"/>
</dbReference>
<keyword evidence="1" id="KW-0805">Transcription regulation</keyword>
<evidence type="ECO:0000256" key="1">
    <source>
        <dbReference type="ARBA" id="ARBA00023015"/>
    </source>
</evidence>
<feature type="domain" description="Zn(2)-C6 fungal-type" evidence="6">
    <location>
        <begin position="99"/>
        <end position="129"/>
    </location>
</feature>
<dbReference type="EMBL" id="JAPVEB010000008">
    <property type="protein sequence ID" value="KAJ5260429.1"/>
    <property type="molecule type" value="Genomic_DNA"/>
</dbReference>
<evidence type="ECO:0000313" key="7">
    <source>
        <dbReference type="EMBL" id="KAJ5260429.1"/>
    </source>
</evidence>
<evidence type="ECO:0000259" key="6">
    <source>
        <dbReference type="PROSITE" id="PS50048"/>
    </source>
</evidence>
<organism evidence="7 8">
    <name type="scientific">Penicillium chrysogenum</name>
    <name type="common">Penicillium notatum</name>
    <dbReference type="NCBI Taxonomy" id="5076"/>
    <lineage>
        <taxon>Eukaryota</taxon>
        <taxon>Fungi</taxon>
        <taxon>Dikarya</taxon>
        <taxon>Ascomycota</taxon>
        <taxon>Pezizomycotina</taxon>
        <taxon>Eurotiomycetes</taxon>
        <taxon>Eurotiomycetidae</taxon>
        <taxon>Eurotiales</taxon>
        <taxon>Aspergillaceae</taxon>
        <taxon>Penicillium</taxon>
        <taxon>Penicillium chrysogenum species complex</taxon>
    </lineage>
</organism>
<dbReference type="Proteomes" id="UP001220256">
    <property type="component" value="Unassembled WGS sequence"/>
</dbReference>
<keyword evidence="8" id="KW-1185">Reference proteome</keyword>
<name>A0ABQ8W905_PENCH</name>
<keyword evidence="4" id="KW-0539">Nucleus</keyword>
<sequence>MACWASRIPGSLTNIRKHSRSKSDPRRCTAQTDILAQASAAVPRWSIEPATTSREAPGHNLLRRSATPHDESLSPATPSHMRPVHPQLYMQPFQGVSLDCTVCRELNALCDHARPQCSRCYQQQTLCFYVGPGQRPKSKGEIWRWLDQS</sequence>
<accession>A0ABQ8W905</accession>
<keyword evidence="3" id="KW-0804">Transcription</keyword>
<protein>
    <recommendedName>
        <fullName evidence="6">Zn(2)-C6 fungal-type domain-containing protein</fullName>
    </recommendedName>
</protein>
<dbReference type="Gene3D" id="4.10.240.10">
    <property type="entry name" value="Zn(2)-C6 fungal-type DNA-binding domain"/>
    <property type="match status" value="1"/>
</dbReference>